<evidence type="ECO:0000256" key="6">
    <source>
        <dbReference type="ARBA" id="ARBA00022741"/>
    </source>
</evidence>
<feature type="transmembrane region" description="Helical" evidence="12">
    <location>
        <begin position="54"/>
        <end position="83"/>
    </location>
</feature>
<feature type="region of interest" description="Disordered" evidence="11">
    <location>
        <begin position="621"/>
        <end position="665"/>
    </location>
</feature>
<dbReference type="InterPro" id="IPR003439">
    <property type="entry name" value="ABC_transporter-like_ATP-bd"/>
</dbReference>
<gene>
    <name evidence="17" type="primary">11444998</name>
    <name evidence="15" type="ordered locus">MTR_4g123990</name>
    <name evidence="16" type="ORF">MtrunA17_Chr4g0069351</name>
</gene>
<evidence type="ECO:0000256" key="10">
    <source>
        <dbReference type="ARBA" id="ARBA00023180"/>
    </source>
</evidence>
<dbReference type="GO" id="GO:0010329">
    <property type="term" value="F:auxin efflux transmembrane transporter activity"/>
    <property type="evidence" value="ECO:0007669"/>
    <property type="project" value="UniProtKB-ARBA"/>
</dbReference>
<keyword evidence="9 12" id="KW-0472">Membrane</keyword>
<dbReference type="EMBL" id="CM001220">
    <property type="protein sequence ID" value="AES92078.1"/>
    <property type="molecule type" value="Genomic_DNA"/>
</dbReference>
<dbReference type="HOGENOM" id="CLU_000604_17_2_1"/>
<dbReference type="PROSITE" id="PS00211">
    <property type="entry name" value="ABC_TRANSPORTER_1"/>
    <property type="match status" value="2"/>
</dbReference>
<dbReference type="CDD" id="cd03249">
    <property type="entry name" value="ABC_MTABC3_MDL1_MDL2"/>
    <property type="match status" value="2"/>
</dbReference>
<keyword evidence="18" id="KW-1185">Reference proteome</keyword>
<keyword evidence="4 12" id="KW-0812">Transmembrane</keyword>
<reference evidence="19" key="4">
    <citation type="journal article" date="2018" name="Nat. Plants">
        <title>Whole-genome landscape of Medicago truncatula symbiotic genes.</title>
        <authorList>
            <person name="Pecrix Y."/>
            <person name="Staton S.E."/>
            <person name="Sallet E."/>
            <person name="Lelandais-Briere C."/>
            <person name="Moreau S."/>
            <person name="Carrere S."/>
            <person name="Blein T."/>
            <person name="Jardinaud M.F."/>
            <person name="Latrasse D."/>
            <person name="Zouine M."/>
            <person name="Zahm M."/>
            <person name="Kreplak J."/>
            <person name="Mayjonade B."/>
            <person name="Satge C."/>
            <person name="Perez M."/>
            <person name="Cauet S."/>
            <person name="Marande W."/>
            <person name="Chantry-Darmon C."/>
            <person name="Lopez-Roques C."/>
            <person name="Bouchez O."/>
            <person name="Berard A."/>
            <person name="Debelle F."/>
            <person name="Munos S."/>
            <person name="Bendahmane A."/>
            <person name="Berges H."/>
            <person name="Niebel A."/>
            <person name="Buitink J."/>
            <person name="Frugier F."/>
            <person name="Benhamed M."/>
            <person name="Crespi M."/>
            <person name="Gouzy J."/>
            <person name="Gamas P."/>
        </authorList>
    </citation>
    <scope>NUCLEOTIDE SEQUENCE [LARGE SCALE GENOMIC DNA]</scope>
    <source>
        <strain evidence="19">cv. Jemalong A17</strain>
    </source>
</reference>
<evidence type="ECO:0000256" key="2">
    <source>
        <dbReference type="ARBA" id="ARBA00007577"/>
    </source>
</evidence>
<dbReference type="EMBL" id="PSQE01000004">
    <property type="protein sequence ID" value="RHN64461.1"/>
    <property type="molecule type" value="Genomic_DNA"/>
</dbReference>
<feature type="domain" description="ABC transmembrane type-1" evidence="14">
    <location>
        <begin position="57"/>
        <end position="343"/>
    </location>
</feature>
<dbReference type="FunFam" id="3.40.50.300:FF:000066">
    <property type="entry name" value="ABC transporter B family member 1"/>
    <property type="match status" value="2"/>
</dbReference>
<dbReference type="InterPro" id="IPR003593">
    <property type="entry name" value="AAA+_ATPase"/>
</dbReference>
<dbReference type="SUPFAM" id="SSF90123">
    <property type="entry name" value="ABC transporter transmembrane region"/>
    <property type="match status" value="2"/>
</dbReference>
<dbReference type="GO" id="GO:0055085">
    <property type="term" value="P:transmembrane transport"/>
    <property type="evidence" value="ECO:0000318"/>
    <property type="project" value="GO_Central"/>
</dbReference>
<accession>G7JR11</accession>
<feature type="domain" description="ABC transporter" evidence="13">
    <location>
        <begin position="378"/>
        <end position="614"/>
    </location>
</feature>
<feature type="domain" description="ABC transmembrane type-1" evidence="14">
    <location>
        <begin position="715"/>
        <end position="1001"/>
    </location>
</feature>
<proteinExistence type="inferred from homology"/>
<dbReference type="Pfam" id="PF00664">
    <property type="entry name" value="ABC_membrane"/>
    <property type="match status" value="2"/>
</dbReference>
<feature type="transmembrane region" description="Helical" evidence="12">
    <location>
        <begin position="937"/>
        <end position="960"/>
    </location>
</feature>
<feature type="domain" description="ABC transporter" evidence="13">
    <location>
        <begin position="1036"/>
        <end position="1273"/>
    </location>
</feature>
<dbReference type="Proteomes" id="UP000265566">
    <property type="component" value="Chromosome 4"/>
</dbReference>
<feature type="transmembrane region" description="Helical" evidence="12">
    <location>
        <begin position="828"/>
        <end position="850"/>
    </location>
</feature>
<dbReference type="GO" id="GO:0005886">
    <property type="term" value="C:plasma membrane"/>
    <property type="evidence" value="ECO:0007669"/>
    <property type="project" value="UniProtKB-SubCell"/>
</dbReference>
<evidence type="ECO:0000256" key="3">
    <source>
        <dbReference type="ARBA" id="ARBA00022448"/>
    </source>
</evidence>
<evidence type="ECO:0000313" key="16">
    <source>
        <dbReference type="EMBL" id="RHN64461.1"/>
    </source>
</evidence>
<dbReference type="FunFam" id="1.20.1560.10:FF:000044">
    <property type="entry name" value="ABC transporter B family member 9"/>
    <property type="match status" value="1"/>
</dbReference>
<evidence type="ECO:0000256" key="12">
    <source>
        <dbReference type="SAM" id="Phobius"/>
    </source>
</evidence>
<evidence type="ECO:0000256" key="4">
    <source>
        <dbReference type="ARBA" id="ARBA00022692"/>
    </source>
</evidence>
<dbReference type="eggNOG" id="KOG0055">
    <property type="taxonomic scope" value="Eukaryota"/>
</dbReference>
<dbReference type="GO" id="GO:0016020">
    <property type="term" value="C:membrane"/>
    <property type="evidence" value="ECO:0000318"/>
    <property type="project" value="GO_Central"/>
</dbReference>
<dbReference type="GO" id="GO:0010328">
    <property type="term" value="F:auxin influx transmembrane transporter activity"/>
    <property type="evidence" value="ECO:0007669"/>
    <property type="project" value="UniProtKB-ARBA"/>
</dbReference>
<keyword evidence="16" id="KW-0378">Hydrolase</keyword>
<dbReference type="Gene3D" id="3.40.50.300">
    <property type="entry name" value="P-loop containing nucleotide triphosphate hydrolases"/>
    <property type="match status" value="2"/>
</dbReference>
<dbReference type="Proteomes" id="UP000002051">
    <property type="component" value="Chromosome 4"/>
</dbReference>
<dbReference type="OMA" id="WELAFLM"/>
<evidence type="ECO:0000256" key="1">
    <source>
        <dbReference type="ARBA" id="ARBA00004651"/>
    </source>
</evidence>
<evidence type="ECO:0000256" key="8">
    <source>
        <dbReference type="ARBA" id="ARBA00022989"/>
    </source>
</evidence>
<keyword evidence="6" id="KW-0547">Nucleotide-binding</keyword>
<feature type="compositionally biased region" description="Low complexity" evidence="11">
    <location>
        <begin position="638"/>
        <end position="654"/>
    </location>
</feature>
<dbReference type="KEGG" id="mtr:11444998"/>
<dbReference type="FunFam" id="1.20.1560.10:FF:000025">
    <property type="entry name" value="ABC transporter B family member 9"/>
    <property type="match status" value="1"/>
</dbReference>
<evidence type="ECO:0000256" key="7">
    <source>
        <dbReference type="ARBA" id="ARBA00022840"/>
    </source>
</evidence>
<dbReference type="AlphaFoldDB" id="G7JR11"/>
<reference evidence="16" key="5">
    <citation type="journal article" date="2018" name="Nat. Plants">
        <title>Whole-genome landscape of Medicago truncatula symbiotic genes.</title>
        <authorList>
            <person name="Pecrix Y."/>
            <person name="Gamas P."/>
            <person name="Carrere S."/>
        </authorList>
    </citation>
    <scope>NUCLEOTIDE SEQUENCE</scope>
    <source>
        <tissue evidence="16">Leaves</tissue>
    </source>
</reference>
<keyword evidence="3" id="KW-0813">Transport</keyword>
<feature type="transmembrane region" description="Helical" evidence="12">
    <location>
        <begin position="711"/>
        <end position="735"/>
    </location>
</feature>
<dbReference type="EC" id="3.6.3.44" evidence="16"/>
<dbReference type="CDD" id="cd18577">
    <property type="entry name" value="ABC_6TM_Pgp_ABCB1_D1_like"/>
    <property type="match status" value="1"/>
</dbReference>
<dbReference type="PROSITE" id="PS50893">
    <property type="entry name" value="ABC_TRANSPORTER_2"/>
    <property type="match status" value="2"/>
</dbReference>
<evidence type="ECO:0000256" key="11">
    <source>
        <dbReference type="SAM" id="MobiDB-lite"/>
    </source>
</evidence>
<feature type="transmembrane region" description="Helical" evidence="12">
    <location>
        <begin position="755"/>
        <end position="781"/>
    </location>
</feature>
<dbReference type="Pfam" id="PF00005">
    <property type="entry name" value="ABC_tran"/>
    <property type="match status" value="2"/>
</dbReference>
<feature type="transmembrane region" description="Helical" evidence="12">
    <location>
        <begin position="856"/>
        <end position="875"/>
    </location>
</feature>
<dbReference type="Gene3D" id="1.20.1560.10">
    <property type="entry name" value="ABC transporter type 1, transmembrane domain"/>
    <property type="match status" value="1"/>
</dbReference>
<evidence type="ECO:0000313" key="18">
    <source>
        <dbReference type="Proteomes" id="UP000002051"/>
    </source>
</evidence>
<dbReference type="InterPro" id="IPR036640">
    <property type="entry name" value="ABC1_TM_sf"/>
</dbReference>
<evidence type="ECO:0000313" key="19">
    <source>
        <dbReference type="Proteomes" id="UP000265566"/>
    </source>
</evidence>
<sequence length="1280" mass="138241">MATDIRLEGDFVSVQPVEDHDSNQDSEKSKDKDVTTKTVPLYKLFSFADPSDRLLMLMGTLGAIGNGLSIPLMILIFGTMINAFGDSTNSKVVDEVSEVSLKFVYLAAGTFVASFLQLTCWMITGERQSARIRGLYLKTILRQDVSFFDKETNTGEVVGRMSGDTVLIKDAMGEKVGQFIQFMSTFIGGFVIAFTKGWLLTVVMLSSIPLLILSGSMTSMVIAKASSTGQAAYSKSAGVVEQTIGSIRTVASFTGEKQATANYNRSLIKVYKTAVQEALASGVGFGTLFFVFICSYGLAVWFGGKMIIEKGYTGGDVMTVIFAVLIGSTCLGQTSPSLSAFAAGQAAAFKMFETINRKPEIDAYDTSGKKLDDIRGDIELRDVCFSYPTRPDELIFNGFSLSLPSGTTAALVGQSGSGKSTVVSLIERFYDPTDGEVLIDGINLKEFQLKWIRQKIGLVSQEPVLFTCSIKENIAYGKDCATDEEIRVAAELANAAKFIDKLPQGLDTMVGEHGTQLSGGQKQRVAIARAILKDPRILLLDEATSALDAESERIVQEALNRIMINRTTIVVAHRLSTIRNVDTIAVIHQGKIVERGSHAELTNDPNGAYSQLIRLQEMKRSEQNDANDKNKPNSIVHSGRQSSQRSFSLRSISQGSAGNSGRHSFSASYVAPTTDGFLETEDGGPQASPSKNSSPPEVPLYRLAYFNKPEIPVLLMGTITAVLHGAIMPVIGLLVSKMISTFYKPADELRHDSKVWAIVFVAVAVASLLIIPCRFYFFGVAGGKLIQRIRKLCFEKVVHMEVSWFDDVEHSSGALGARLSTDAASVRALVGDALGLLVQNIATIIVGMVIAFQASWQLAFIVLALAPLLGLNGYVQVKVLKGFSADAKKLYEEASQVANDAVGSIRTVSSFCAEEKVMELYKQKCEGPIKKGVRRGIISGLGFGSSFFMLYAVDACVFYAGARLVEDGKSTFSDVFLVFFALSMAAMGVSQSGTLVPDSTNAKSAAASIFAILDQKSQIDSSDESGMTLEEVKGDIEFNHVSFKYPTRLDVQIFNDLCLNIRSGKTVALVGESGSGKSTVISLLQRFYDPDSGHITLDGIEIQRMQVKWLRQQMGLVSQEPILFNDTVRANIAYGKGGDATEAEIVAAAELANAHQFIGSLQKGYDTIVGERGIQLSGGQKQRVAIARAIVKNPKILLLDEATSALDAESEKVVQDALDRVMVERTTIIVAHRLSTIKGADLIAVVKNGVIAEKGKHEALLHKGGDYASLVALHTSDSTS</sequence>
<keyword evidence="8 12" id="KW-1133">Transmembrane helix</keyword>
<dbReference type="GO" id="GO:0042626">
    <property type="term" value="F:ATPase-coupled transmembrane transporter activity"/>
    <property type="evidence" value="ECO:0000318"/>
    <property type="project" value="GO_Central"/>
</dbReference>
<evidence type="ECO:0000256" key="5">
    <source>
        <dbReference type="ARBA" id="ARBA00022737"/>
    </source>
</evidence>
<dbReference type="FunFam" id="1.20.1560.10:FF:000009">
    <property type="entry name" value="ABC transporter B family member 1"/>
    <property type="match status" value="1"/>
</dbReference>
<keyword evidence="10" id="KW-0325">Glycoprotein</keyword>
<dbReference type="Gramene" id="rna27280">
    <property type="protein sequence ID" value="RHN64461.1"/>
    <property type="gene ID" value="gene27280"/>
</dbReference>
<evidence type="ECO:0000256" key="9">
    <source>
        <dbReference type="ARBA" id="ARBA00023136"/>
    </source>
</evidence>
<evidence type="ECO:0000259" key="14">
    <source>
        <dbReference type="PROSITE" id="PS50929"/>
    </source>
</evidence>
<feature type="region of interest" description="Disordered" evidence="11">
    <location>
        <begin position="676"/>
        <end position="695"/>
    </location>
</feature>
<dbReference type="InterPro" id="IPR011527">
    <property type="entry name" value="ABC1_TM_dom"/>
</dbReference>
<reference evidence="17" key="3">
    <citation type="submission" date="2015-04" db="UniProtKB">
        <authorList>
            <consortium name="EnsemblPlants"/>
        </authorList>
    </citation>
    <scope>IDENTIFICATION</scope>
    <source>
        <strain evidence="17">cv. Jemalong A17</strain>
    </source>
</reference>
<comment type="subcellular location">
    <subcellularLocation>
        <location evidence="1">Cell membrane</location>
        <topology evidence="1">Multi-pass membrane protein</topology>
    </subcellularLocation>
</comment>
<dbReference type="OrthoDB" id="6500128at2759"/>
<evidence type="ECO:0000313" key="17">
    <source>
        <dbReference type="EnsemblPlants" id="AES92078"/>
    </source>
</evidence>
<keyword evidence="7" id="KW-0067">ATP-binding</keyword>
<dbReference type="PANTHER" id="PTHR43394:SF16">
    <property type="entry name" value="ABC TRANSPORTER B FAMILY MEMBER 4-LIKE ISOFORM X1"/>
    <property type="match status" value="1"/>
</dbReference>
<dbReference type="GO" id="GO:0016887">
    <property type="term" value="F:ATP hydrolysis activity"/>
    <property type="evidence" value="ECO:0007669"/>
    <property type="project" value="InterPro"/>
</dbReference>
<dbReference type="InterPro" id="IPR017871">
    <property type="entry name" value="ABC_transporter-like_CS"/>
</dbReference>
<dbReference type="GO" id="GO:0140359">
    <property type="term" value="F:ABC-type transporter activity"/>
    <property type="evidence" value="ECO:0007669"/>
    <property type="project" value="InterPro"/>
</dbReference>
<feature type="compositionally biased region" description="Basic and acidic residues" evidence="11">
    <location>
        <begin position="621"/>
        <end position="631"/>
    </location>
</feature>
<evidence type="ECO:0000259" key="13">
    <source>
        <dbReference type="PROSITE" id="PS50893"/>
    </source>
</evidence>
<protein>
    <submittedName>
        <fullName evidence="15">ABC transporter B family protein</fullName>
    </submittedName>
    <submittedName>
        <fullName evidence="16">Putative xenobiotic-transporting ATPase</fullName>
        <ecNumber evidence="16">3.6.3.44</ecNumber>
    </submittedName>
</protein>
<dbReference type="SUPFAM" id="SSF52540">
    <property type="entry name" value="P-loop containing nucleoside triphosphate hydrolases"/>
    <property type="match status" value="2"/>
</dbReference>
<dbReference type="PROSITE" id="PS50929">
    <property type="entry name" value="ABC_TM1F"/>
    <property type="match status" value="2"/>
</dbReference>
<reference evidence="15 18" key="1">
    <citation type="journal article" date="2011" name="Nature">
        <title>The Medicago genome provides insight into the evolution of rhizobial symbioses.</title>
        <authorList>
            <person name="Young N.D."/>
            <person name="Debelle F."/>
            <person name="Oldroyd G.E."/>
            <person name="Geurts R."/>
            <person name="Cannon S.B."/>
            <person name="Udvardi M.K."/>
            <person name="Benedito V.A."/>
            <person name="Mayer K.F."/>
            <person name="Gouzy J."/>
            <person name="Schoof H."/>
            <person name="Van de Peer Y."/>
            <person name="Proost S."/>
            <person name="Cook D.R."/>
            <person name="Meyers B.C."/>
            <person name="Spannagl M."/>
            <person name="Cheung F."/>
            <person name="De Mita S."/>
            <person name="Krishnakumar V."/>
            <person name="Gundlach H."/>
            <person name="Zhou S."/>
            <person name="Mudge J."/>
            <person name="Bharti A.K."/>
            <person name="Murray J.D."/>
            <person name="Naoumkina M.A."/>
            <person name="Rosen B."/>
            <person name="Silverstein K.A."/>
            <person name="Tang H."/>
            <person name="Rombauts S."/>
            <person name="Zhao P.X."/>
            <person name="Zhou P."/>
            <person name="Barbe V."/>
            <person name="Bardou P."/>
            <person name="Bechner M."/>
            <person name="Bellec A."/>
            <person name="Berger A."/>
            <person name="Berges H."/>
            <person name="Bidwell S."/>
            <person name="Bisseling T."/>
            <person name="Choisne N."/>
            <person name="Couloux A."/>
            <person name="Denny R."/>
            <person name="Deshpande S."/>
            <person name="Dai X."/>
            <person name="Doyle J.J."/>
            <person name="Dudez A.M."/>
            <person name="Farmer A.D."/>
            <person name="Fouteau S."/>
            <person name="Franken C."/>
            <person name="Gibelin C."/>
            <person name="Gish J."/>
            <person name="Goldstein S."/>
            <person name="Gonzalez A.J."/>
            <person name="Green P.J."/>
            <person name="Hallab A."/>
            <person name="Hartog M."/>
            <person name="Hua A."/>
            <person name="Humphray S.J."/>
            <person name="Jeong D.H."/>
            <person name="Jing Y."/>
            <person name="Jocker A."/>
            <person name="Kenton S.M."/>
            <person name="Kim D.J."/>
            <person name="Klee K."/>
            <person name="Lai H."/>
            <person name="Lang C."/>
            <person name="Lin S."/>
            <person name="Macmil S.L."/>
            <person name="Magdelenat G."/>
            <person name="Matthews L."/>
            <person name="McCorrison J."/>
            <person name="Monaghan E.L."/>
            <person name="Mun J.H."/>
            <person name="Najar F.Z."/>
            <person name="Nicholson C."/>
            <person name="Noirot C."/>
            <person name="O'Bleness M."/>
            <person name="Paule C.R."/>
            <person name="Poulain J."/>
            <person name="Prion F."/>
            <person name="Qin B."/>
            <person name="Qu C."/>
            <person name="Retzel E.F."/>
            <person name="Riddle C."/>
            <person name="Sallet E."/>
            <person name="Samain S."/>
            <person name="Samson N."/>
            <person name="Sanders I."/>
            <person name="Saurat O."/>
            <person name="Scarpelli C."/>
            <person name="Schiex T."/>
            <person name="Segurens B."/>
            <person name="Severin A.J."/>
            <person name="Sherrier D.J."/>
            <person name="Shi R."/>
            <person name="Sims S."/>
            <person name="Singer S.R."/>
            <person name="Sinharoy S."/>
            <person name="Sterck L."/>
            <person name="Viollet A."/>
            <person name="Wang B.B."/>
            <person name="Wang K."/>
            <person name="Wang M."/>
            <person name="Wang X."/>
            <person name="Warfsmann J."/>
            <person name="Weissenbach J."/>
            <person name="White D.D."/>
            <person name="White J.D."/>
            <person name="Wiley G.B."/>
            <person name="Wincker P."/>
            <person name="Xing Y."/>
            <person name="Yang L."/>
            <person name="Yao Z."/>
            <person name="Ying F."/>
            <person name="Zhai J."/>
            <person name="Zhou L."/>
            <person name="Zuber A."/>
            <person name="Denarie J."/>
            <person name="Dixon R.A."/>
            <person name="May G.D."/>
            <person name="Schwartz D.C."/>
            <person name="Rogers J."/>
            <person name="Quetier F."/>
            <person name="Town C.D."/>
            <person name="Roe B.A."/>
        </authorList>
    </citation>
    <scope>NUCLEOTIDE SEQUENCE [LARGE SCALE GENOMIC DNA]</scope>
    <source>
        <strain evidence="15">A17</strain>
        <strain evidence="17 18">cv. Jemalong A17</strain>
    </source>
</reference>
<dbReference type="InterPro" id="IPR039421">
    <property type="entry name" value="Type_1_exporter"/>
</dbReference>
<reference evidence="15 18" key="2">
    <citation type="journal article" date="2014" name="BMC Genomics">
        <title>An improved genome release (version Mt4.0) for the model legume Medicago truncatula.</title>
        <authorList>
            <person name="Tang H."/>
            <person name="Krishnakumar V."/>
            <person name="Bidwell S."/>
            <person name="Rosen B."/>
            <person name="Chan A."/>
            <person name="Zhou S."/>
            <person name="Gentzbittel L."/>
            <person name="Childs K.L."/>
            <person name="Yandell M."/>
            <person name="Gundlach H."/>
            <person name="Mayer K.F."/>
            <person name="Schwartz D.C."/>
            <person name="Town C.D."/>
        </authorList>
    </citation>
    <scope>GENOME REANNOTATION</scope>
    <source>
        <strain evidence="17 18">cv. Jemalong A17</strain>
    </source>
</reference>
<feature type="compositionally biased region" description="Polar residues" evidence="11">
    <location>
        <begin position="655"/>
        <end position="665"/>
    </location>
</feature>
<dbReference type="SMART" id="SM00382">
    <property type="entry name" value="AAA"/>
    <property type="match status" value="2"/>
</dbReference>
<comment type="similarity">
    <text evidence="2">Belongs to the ABC transporter superfamily. ABCB family. Multidrug resistance exporter (TC 3.A.1.201) subfamily.</text>
</comment>
<name>G7JR11_MEDTR</name>
<organism evidence="15 18">
    <name type="scientific">Medicago truncatula</name>
    <name type="common">Barrel medic</name>
    <name type="synonym">Medicago tribuloides</name>
    <dbReference type="NCBI Taxonomy" id="3880"/>
    <lineage>
        <taxon>Eukaryota</taxon>
        <taxon>Viridiplantae</taxon>
        <taxon>Streptophyta</taxon>
        <taxon>Embryophyta</taxon>
        <taxon>Tracheophyta</taxon>
        <taxon>Spermatophyta</taxon>
        <taxon>Magnoliopsida</taxon>
        <taxon>eudicotyledons</taxon>
        <taxon>Gunneridae</taxon>
        <taxon>Pentapetalae</taxon>
        <taxon>rosids</taxon>
        <taxon>fabids</taxon>
        <taxon>Fabales</taxon>
        <taxon>Fabaceae</taxon>
        <taxon>Papilionoideae</taxon>
        <taxon>50 kb inversion clade</taxon>
        <taxon>NPAAA clade</taxon>
        <taxon>Hologalegina</taxon>
        <taxon>IRL clade</taxon>
        <taxon>Trifolieae</taxon>
        <taxon>Medicago</taxon>
    </lineage>
</organism>
<feature type="transmembrane region" description="Helical" evidence="12">
    <location>
        <begin position="279"/>
        <end position="302"/>
    </location>
</feature>
<evidence type="ECO:0000313" key="15">
    <source>
        <dbReference type="EMBL" id="AES92078.1"/>
    </source>
</evidence>
<feature type="transmembrane region" description="Helical" evidence="12">
    <location>
        <begin position="103"/>
        <end position="123"/>
    </location>
</feature>
<dbReference type="EnsemblPlants" id="AES92078">
    <property type="protein sequence ID" value="AES92078"/>
    <property type="gene ID" value="MTR_4g123990"/>
</dbReference>
<dbReference type="PaxDb" id="3880-AES92078"/>
<feature type="transmembrane region" description="Helical" evidence="12">
    <location>
        <begin position="972"/>
        <end position="989"/>
    </location>
</feature>
<dbReference type="GO" id="GO:0005524">
    <property type="term" value="F:ATP binding"/>
    <property type="evidence" value="ECO:0007669"/>
    <property type="project" value="UniProtKB-KW"/>
</dbReference>
<dbReference type="PANTHER" id="PTHR43394">
    <property type="entry name" value="ATP-DEPENDENT PERMEASE MDL1, MITOCHONDRIAL"/>
    <property type="match status" value="1"/>
</dbReference>
<feature type="transmembrane region" description="Helical" evidence="12">
    <location>
        <begin position="179"/>
        <end position="212"/>
    </location>
</feature>
<dbReference type="InterPro" id="IPR027417">
    <property type="entry name" value="P-loop_NTPase"/>
</dbReference>
<keyword evidence="5" id="KW-0677">Repeat</keyword>
<dbReference type="CDD" id="cd18578">
    <property type="entry name" value="ABC_6TM_Pgp_ABCB1_D2_like"/>
    <property type="match status" value="1"/>
</dbReference>